<organism evidence="1 2">
    <name type="scientific">Leersia perrieri</name>
    <dbReference type="NCBI Taxonomy" id="77586"/>
    <lineage>
        <taxon>Eukaryota</taxon>
        <taxon>Viridiplantae</taxon>
        <taxon>Streptophyta</taxon>
        <taxon>Embryophyta</taxon>
        <taxon>Tracheophyta</taxon>
        <taxon>Spermatophyta</taxon>
        <taxon>Magnoliopsida</taxon>
        <taxon>Liliopsida</taxon>
        <taxon>Poales</taxon>
        <taxon>Poaceae</taxon>
        <taxon>BOP clade</taxon>
        <taxon>Oryzoideae</taxon>
        <taxon>Oryzeae</taxon>
        <taxon>Oryzinae</taxon>
        <taxon>Leersia</taxon>
    </lineage>
</organism>
<dbReference type="HOGENOM" id="CLU_2018512_0_0_1"/>
<dbReference type="InterPro" id="IPR036047">
    <property type="entry name" value="F-box-like_dom_sf"/>
</dbReference>
<dbReference type="PANTHER" id="PTHR32133:SF386">
    <property type="entry name" value="F-BOX DOMAIN-CONTAINING PROTEIN"/>
    <property type="match status" value="1"/>
</dbReference>
<dbReference type="SUPFAM" id="SSF81383">
    <property type="entry name" value="F-box domain"/>
    <property type="match status" value="1"/>
</dbReference>
<reference evidence="2" key="2">
    <citation type="submission" date="2013-12" db="EMBL/GenBank/DDBJ databases">
        <authorList>
            <person name="Yu Y."/>
            <person name="Lee S."/>
            <person name="de Baynast K."/>
            <person name="Wissotski M."/>
            <person name="Liu L."/>
            <person name="Talag J."/>
            <person name="Goicoechea J."/>
            <person name="Angelova A."/>
            <person name="Jetty R."/>
            <person name="Kudrna D."/>
            <person name="Golser W."/>
            <person name="Rivera L."/>
            <person name="Zhang J."/>
            <person name="Wing R."/>
        </authorList>
    </citation>
    <scope>NUCLEOTIDE SEQUENCE</scope>
</reference>
<dbReference type="AlphaFoldDB" id="A0A0D9X6S4"/>
<reference evidence="1" key="3">
    <citation type="submission" date="2015-04" db="UniProtKB">
        <authorList>
            <consortium name="EnsemblPlants"/>
        </authorList>
    </citation>
    <scope>IDENTIFICATION</scope>
</reference>
<proteinExistence type="predicted"/>
<dbReference type="PANTHER" id="PTHR32133">
    <property type="entry name" value="OS07G0120400 PROTEIN"/>
    <property type="match status" value="1"/>
</dbReference>
<evidence type="ECO:0008006" key="3">
    <source>
        <dbReference type="Google" id="ProtNLM"/>
    </source>
</evidence>
<dbReference type="Gramene" id="LPERR08G09240.1">
    <property type="protein sequence ID" value="LPERR08G09240.1"/>
    <property type="gene ID" value="LPERR08G09240"/>
</dbReference>
<evidence type="ECO:0000313" key="2">
    <source>
        <dbReference type="Proteomes" id="UP000032180"/>
    </source>
</evidence>
<keyword evidence="2" id="KW-1185">Reference proteome</keyword>
<name>A0A0D9X6S4_9ORYZ</name>
<sequence length="123" mass="13714">MAIGEQILIRIPPDDPASLIRAAYVCKGWHRLTTGAGFRRRLREFHKTPPMLGFLCNFRLIDGNFMPGTVDDTFTTRFFPTSSYFPIPPPRDGRFVPSYSIQQRSAVAGGRSMPTMDASSSTA</sequence>
<evidence type="ECO:0000313" key="1">
    <source>
        <dbReference type="EnsemblPlants" id="LPERR08G09240.1"/>
    </source>
</evidence>
<protein>
    <recommendedName>
        <fullName evidence="3">F-box domain-containing protein</fullName>
    </recommendedName>
</protein>
<reference evidence="1 2" key="1">
    <citation type="submission" date="2012-08" db="EMBL/GenBank/DDBJ databases">
        <title>Oryza genome evolution.</title>
        <authorList>
            <person name="Wing R.A."/>
        </authorList>
    </citation>
    <scope>NUCLEOTIDE SEQUENCE</scope>
</reference>
<accession>A0A0D9X6S4</accession>
<dbReference type="Proteomes" id="UP000032180">
    <property type="component" value="Chromosome 8"/>
</dbReference>
<dbReference type="EnsemblPlants" id="LPERR08G09240.1">
    <property type="protein sequence ID" value="LPERR08G09240.1"/>
    <property type="gene ID" value="LPERR08G09240"/>
</dbReference>